<evidence type="ECO:0000256" key="1">
    <source>
        <dbReference type="ARBA" id="ARBA00022553"/>
    </source>
</evidence>
<feature type="domain" description="HAMP" evidence="4">
    <location>
        <begin position="192"/>
        <end position="244"/>
    </location>
</feature>
<dbReference type="SMART" id="SM00304">
    <property type="entry name" value="HAMP"/>
    <property type="match status" value="3"/>
</dbReference>
<dbReference type="HOGENOM" id="CLU_024262_0_0_1"/>
<evidence type="ECO:0000259" key="4">
    <source>
        <dbReference type="PROSITE" id="PS50885"/>
    </source>
</evidence>
<keyword evidence="1" id="KW-0597">Phosphoprotein</keyword>
<keyword evidence="6" id="KW-1185">Reference proteome</keyword>
<organism evidence="5 6">
    <name type="scientific">Phlebiopsis gigantea (strain 11061_1 CR5-6)</name>
    <name type="common">White-rot fungus</name>
    <name type="synonym">Peniophora gigantea</name>
    <dbReference type="NCBI Taxonomy" id="745531"/>
    <lineage>
        <taxon>Eukaryota</taxon>
        <taxon>Fungi</taxon>
        <taxon>Dikarya</taxon>
        <taxon>Basidiomycota</taxon>
        <taxon>Agaricomycotina</taxon>
        <taxon>Agaricomycetes</taxon>
        <taxon>Polyporales</taxon>
        <taxon>Phanerochaetaceae</taxon>
        <taxon>Phlebiopsis</taxon>
    </lineage>
</organism>
<protein>
    <recommendedName>
        <fullName evidence="4">HAMP domain-containing protein</fullName>
    </recommendedName>
</protein>
<dbReference type="PANTHER" id="PTHR45339:SF1">
    <property type="entry name" value="HYBRID SIGNAL TRANSDUCTION HISTIDINE KINASE J"/>
    <property type="match status" value="1"/>
</dbReference>
<dbReference type="Proteomes" id="UP000053257">
    <property type="component" value="Unassembled WGS sequence"/>
</dbReference>
<evidence type="ECO:0000256" key="2">
    <source>
        <dbReference type="ARBA" id="ARBA00023012"/>
    </source>
</evidence>
<dbReference type="GO" id="GO:0016020">
    <property type="term" value="C:membrane"/>
    <property type="evidence" value="ECO:0007669"/>
    <property type="project" value="InterPro"/>
</dbReference>
<dbReference type="AlphaFoldDB" id="A0A0C3PG18"/>
<keyword evidence="2" id="KW-0902">Two-component regulatory system</keyword>
<proteinExistence type="predicted"/>
<dbReference type="STRING" id="745531.A0A0C3PG18"/>
<reference evidence="5 6" key="1">
    <citation type="journal article" date="2014" name="PLoS Genet.">
        <title>Analysis of the Phlebiopsis gigantea genome, transcriptome and secretome provides insight into its pioneer colonization strategies of wood.</title>
        <authorList>
            <person name="Hori C."/>
            <person name="Ishida T."/>
            <person name="Igarashi K."/>
            <person name="Samejima M."/>
            <person name="Suzuki H."/>
            <person name="Master E."/>
            <person name="Ferreira P."/>
            <person name="Ruiz-Duenas F.J."/>
            <person name="Held B."/>
            <person name="Canessa P."/>
            <person name="Larrondo L.F."/>
            <person name="Schmoll M."/>
            <person name="Druzhinina I.S."/>
            <person name="Kubicek C.P."/>
            <person name="Gaskell J.A."/>
            <person name="Kersten P."/>
            <person name="St John F."/>
            <person name="Glasner J."/>
            <person name="Sabat G."/>
            <person name="Splinter BonDurant S."/>
            <person name="Syed K."/>
            <person name="Yadav J."/>
            <person name="Mgbeahuruike A.C."/>
            <person name="Kovalchuk A."/>
            <person name="Asiegbu F.O."/>
            <person name="Lackner G."/>
            <person name="Hoffmeister D."/>
            <person name="Rencoret J."/>
            <person name="Gutierrez A."/>
            <person name="Sun H."/>
            <person name="Lindquist E."/>
            <person name="Barry K."/>
            <person name="Riley R."/>
            <person name="Grigoriev I.V."/>
            <person name="Henrissat B."/>
            <person name="Kues U."/>
            <person name="Berka R.M."/>
            <person name="Martinez A.T."/>
            <person name="Covert S.F."/>
            <person name="Blanchette R.A."/>
            <person name="Cullen D."/>
        </authorList>
    </citation>
    <scope>NUCLEOTIDE SEQUENCE [LARGE SCALE GENOMIC DNA]</scope>
    <source>
        <strain evidence="5 6">11061_1 CR5-6</strain>
    </source>
</reference>
<dbReference type="OrthoDB" id="3133167at2759"/>
<accession>A0A0C3PG18</accession>
<evidence type="ECO:0000256" key="3">
    <source>
        <dbReference type="SAM" id="MobiDB-lite"/>
    </source>
</evidence>
<dbReference type="PROSITE" id="PS50885">
    <property type="entry name" value="HAMP"/>
    <property type="match status" value="1"/>
</dbReference>
<name>A0A0C3PG18_PHLG1</name>
<feature type="compositionally biased region" description="Low complexity" evidence="3">
    <location>
        <begin position="63"/>
        <end position="80"/>
    </location>
</feature>
<dbReference type="PANTHER" id="PTHR45339">
    <property type="entry name" value="HYBRID SIGNAL TRANSDUCTION HISTIDINE KINASE J"/>
    <property type="match status" value="1"/>
</dbReference>
<feature type="region of interest" description="Disordered" evidence="3">
    <location>
        <begin position="63"/>
        <end position="82"/>
    </location>
</feature>
<gene>
    <name evidence="5" type="ORF">PHLGIDRAFT_129358</name>
</gene>
<dbReference type="InterPro" id="IPR003660">
    <property type="entry name" value="HAMP_dom"/>
</dbReference>
<evidence type="ECO:0000313" key="5">
    <source>
        <dbReference type="EMBL" id="KIP04633.1"/>
    </source>
</evidence>
<sequence length="343" mass="36215">MADIADPNQPFLDHLVALLAVYEHGTSATPIPRYDGPSNWQTASILRSIESLGRRAPAADAATGSISSSAASSSSTSDSAIPHDVAGAAGAHALSDSDELQLLRTQAAAVAQVCDSVYEGDFTRRVAVPVQGPLMVHLSDSVNNMVERLALFAHGIADVGTSVVNGQLGSQTDTNFGGTWTELSTAVNTMSEQLTDTVRAVAQLVQAFTIGDFTVRVDIDLRGEMNDLKVLVNAMADRIQSVAAELLRVATEVGIHGRLGHQAKVSDALGGWRELIGSINRTCATLTVLGRSVTFFASALERNDYTQKLNLGVEGELLALQVSLNGLVERLATAHAANRQWTA</sequence>
<dbReference type="GO" id="GO:0000160">
    <property type="term" value="P:phosphorelay signal transduction system"/>
    <property type="evidence" value="ECO:0007669"/>
    <property type="project" value="UniProtKB-KW"/>
</dbReference>
<dbReference type="Pfam" id="PF18947">
    <property type="entry name" value="HAMP_2"/>
    <property type="match status" value="1"/>
</dbReference>
<evidence type="ECO:0000313" key="6">
    <source>
        <dbReference type="Proteomes" id="UP000053257"/>
    </source>
</evidence>
<dbReference type="CDD" id="cd06225">
    <property type="entry name" value="HAMP"/>
    <property type="match status" value="1"/>
</dbReference>
<dbReference type="EMBL" id="KN840567">
    <property type="protein sequence ID" value="KIP04633.1"/>
    <property type="molecule type" value="Genomic_DNA"/>
</dbReference>
<dbReference type="Gene3D" id="1.20.120.1530">
    <property type="match status" value="2"/>
</dbReference>